<keyword evidence="8" id="KW-0811">Translocation</keyword>
<dbReference type="Pfam" id="PF02699">
    <property type="entry name" value="YajC"/>
    <property type="match status" value="1"/>
</dbReference>
<evidence type="ECO:0000256" key="1">
    <source>
        <dbReference type="ARBA" id="ARBA00004162"/>
    </source>
</evidence>
<keyword evidence="9 11" id="KW-0472">Membrane</keyword>
<keyword evidence="13" id="KW-1185">Reference proteome</keyword>
<feature type="transmembrane region" description="Helical" evidence="11">
    <location>
        <begin position="6"/>
        <end position="22"/>
    </location>
</feature>
<evidence type="ECO:0000256" key="3">
    <source>
        <dbReference type="ARBA" id="ARBA00022448"/>
    </source>
</evidence>
<dbReference type="EMBL" id="JBHSGD010000006">
    <property type="protein sequence ID" value="MFC4652887.1"/>
    <property type="molecule type" value="Genomic_DNA"/>
</dbReference>
<dbReference type="InterPro" id="IPR003849">
    <property type="entry name" value="Preprotein_translocase_YajC"/>
</dbReference>
<evidence type="ECO:0000256" key="10">
    <source>
        <dbReference type="SAM" id="MobiDB-lite"/>
    </source>
</evidence>
<keyword evidence="4" id="KW-1003">Cell membrane</keyword>
<evidence type="ECO:0000256" key="7">
    <source>
        <dbReference type="ARBA" id="ARBA00022989"/>
    </source>
</evidence>
<keyword evidence="5 11" id="KW-0812">Transmembrane</keyword>
<evidence type="ECO:0000256" key="6">
    <source>
        <dbReference type="ARBA" id="ARBA00022927"/>
    </source>
</evidence>
<evidence type="ECO:0000256" key="2">
    <source>
        <dbReference type="ARBA" id="ARBA00006742"/>
    </source>
</evidence>
<feature type="region of interest" description="Disordered" evidence="10">
    <location>
        <begin position="85"/>
        <end position="106"/>
    </location>
</feature>
<sequence length="106" mass="11556">MNVLSIVFIVVIFGGMMFFMQRNQRKQQAQRKEQLDAMQPGAQIITIGGLHGVLSSVNIAQGTIELDCEGVILTFDRAAVKTVKNGAAEAETTTETTTTENPIEEN</sequence>
<name>A0ABV9JEK3_9LACT</name>
<evidence type="ECO:0000313" key="13">
    <source>
        <dbReference type="Proteomes" id="UP001595987"/>
    </source>
</evidence>
<dbReference type="Proteomes" id="UP001595987">
    <property type="component" value="Unassembled WGS sequence"/>
</dbReference>
<evidence type="ECO:0000256" key="4">
    <source>
        <dbReference type="ARBA" id="ARBA00022475"/>
    </source>
</evidence>
<keyword evidence="6" id="KW-0653">Protein transport</keyword>
<dbReference type="PANTHER" id="PTHR33909:SF1">
    <property type="entry name" value="SEC TRANSLOCON ACCESSORY COMPLEX SUBUNIT YAJC"/>
    <property type="match status" value="1"/>
</dbReference>
<organism evidence="12 13">
    <name type="scientific">Lactococcus nasutitermitis</name>
    <dbReference type="NCBI Taxonomy" id="1652957"/>
    <lineage>
        <taxon>Bacteria</taxon>
        <taxon>Bacillati</taxon>
        <taxon>Bacillota</taxon>
        <taxon>Bacilli</taxon>
        <taxon>Lactobacillales</taxon>
        <taxon>Streptococcaceae</taxon>
        <taxon>Lactococcus</taxon>
    </lineage>
</organism>
<comment type="subcellular location">
    <subcellularLocation>
        <location evidence="1">Cell membrane</location>
        <topology evidence="1">Single-pass membrane protein</topology>
    </subcellularLocation>
</comment>
<dbReference type="SMART" id="SM01323">
    <property type="entry name" value="YajC"/>
    <property type="match status" value="1"/>
</dbReference>
<feature type="compositionally biased region" description="Low complexity" evidence="10">
    <location>
        <begin position="87"/>
        <end position="100"/>
    </location>
</feature>
<keyword evidence="3" id="KW-0813">Transport</keyword>
<proteinExistence type="inferred from homology"/>
<evidence type="ECO:0000313" key="12">
    <source>
        <dbReference type="EMBL" id="MFC4652887.1"/>
    </source>
</evidence>
<evidence type="ECO:0000256" key="5">
    <source>
        <dbReference type="ARBA" id="ARBA00022692"/>
    </source>
</evidence>
<evidence type="ECO:0000256" key="8">
    <source>
        <dbReference type="ARBA" id="ARBA00023010"/>
    </source>
</evidence>
<evidence type="ECO:0000256" key="9">
    <source>
        <dbReference type="ARBA" id="ARBA00023136"/>
    </source>
</evidence>
<keyword evidence="7 11" id="KW-1133">Transmembrane helix</keyword>
<dbReference type="RefSeq" id="WP_213536871.1">
    <property type="nucleotide sequence ID" value="NZ_BOVQ01000010.1"/>
</dbReference>
<reference evidence="13" key="1">
    <citation type="journal article" date="2019" name="Int. J. Syst. Evol. Microbiol.">
        <title>The Global Catalogue of Microorganisms (GCM) 10K type strain sequencing project: providing services to taxonomists for standard genome sequencing and annotation.</title>
        <authorList>
            <consortium name="The Broad Institute Genomics Platform"/>
            <consortium name="The Broad Institute Genome Sequencing Center for Infectious Disease"/>
            <person name="Wu L."/>
            <person name="Ma J."/>
        </authorList>
    </citation>
    <scope>NUCLEOTIDE SEQUENCE [LARGE SCALE GENOMIC DNA]</scope>
    <source>
        <strain evidence="13">CCUG 63287</strain>
    </source>
</reference>
<gene>
    <name evidence="12" type="primary">yajC</name>
    <name evidence="12" type="ORF">ACFO26_08180</name>
</gene>
<comment type="caution">
    <text evidence="12">The sequence shown here is derived from an EMBL/GenBank/DDBJ whole genome shotgun (WGS) entry which is preliminary data.</text>
</comment>
<dbReference type="NCBIfam" id="TIGR00739">
    <property type="entry name" value="yajC"/>
    <property type="match status" value="1"/>
</dbReference>
<comment type="similarity">
    <text evidence="2">Belongs to the YajC family.</text>
</comment>
<accession>A0ABV9JEK3</accession>
<protein>
    <submittedName>
        <fullName evidence="12">Preprotein translocase subunit YajC</fullName>
    </submittedName>
</protein>
<evidence type="ECO:0000256" key="11">
    <source>
        <dbReference type="SAM" id="Phobius"/>
    </source>
</evidence>
<dbReference type="PANTHER" id="PTHR33909">
    <property type="entry name" value="SEC TRANSLOCON ACCESSORY COMPLEX SUBUNIT YAJC"/>
    <property type="match status" value="1"/>
</dbReference>